<keyword evidence="4" id="KW-1185">Reference proteome</keyword>
<gene>
    <name evidence="3" type="ORF">JR064_08305</name>
</gene>
<sequence>MPWDLLGSLPHPPSLSGRVGIEAMVSRNAKPGAAVVGVVDSAVLCRAGLRRRCALPQRGDCENSSPGAANAAWWRATANGFTVAIGPLFLFLGALGRQSMRRRQIAPPWRAEMPAQDPADRAQVRRRRRVNDAGRTCGRG</sequence>
<evidence type="ECO:0000313" key="4">
    <source>
        <dbReference type="Proteomes" id="UP000695802"/>
    </source>
</evidence>
<keyword evidence="2" id="KW-1133">Transmembrane helix</keyword>
<proteinExistence type="predicted"/>
<reference evidence="3 4" key="1">
    <citation type="submission" date="2021-02" db="EMBL/GenBank/DDBJ databases">
        <title>Taxonomically Unique Crown Gall-Associated Xanthomonas Stains Have Deficiency in Virulence Repertories.</title>
        <authorList>
            <person name="Mafakheri H."/>
            <person name="Taghavi S.M."/>
            <person name="Dimkic I."/>
            <person name="Nemanja K."/>
            <person name="Osdaghi E."/>
        </authorList>
    </citation>
    <scope>NUCLEOTIDE SEQUENCE [LARGE SCALE GENOMIC DNA]</scope>
    <source>
        <strain evidence="3 4">FX4</strain>
    </source>
</reference>
<comment type="caution">
    <text evidence="3">The sequence shown here is derived from an EMBL/GenBank/DDBJ whole genome shotgun (WGS) entry which is preliminary data.</text>
</comment>
<evidence type="ECO:0000313" key="3">
    <source>
        <dbReference type="EMBL" id="MBN6102161.1"/>
    </source>
</evidence>
<keyword evidence="2" id="KW-0812">Transmembrane</keyword>
<dbReference type="EMBL" id="JAFIWB010000006">
    <property type="protein sequence ID" value="MBN6102161.1"/>
    <property type="molecule type" value="Genomic_DNA"/>
</dbReference>
<organism evidence="3 4">
    <name type="scientific">Xanthomonas bonasiae</name>
    <dbReference type="NCBI Taxonomy" id="2810351"/>
    <lineage>
        <taxon>Bacteria</taxon>
        <taxon>Pseudomonadati</taxon>
        <taxon>Pseudomonadota</taxon>
        <taxon>Gammaproteobacteria</taxon>
        <taxon>Lysobacterales</taxon>
        <taxon>Lysobacteraceae</taxon>
        <taxon>Xanthomonas</taxon>
    </lineage>
</organism>
<keyword evidence="2" id="KW-0472">Membrane</keyword>
<feature type="region of interest" description="Disordered" evidence="1">
    <location>
        <begin position="106"/>
        <end position="140"/>
    </location>
</feature>
<name>A0ABS3B1T0_9XANT</name>
<dbReference type="Proteomes" id="UP000695802">
    <property type="component" value="Unassembled WGS sequence"/>
</dbReference>
<accession>A0ABS3B1T0</accession>
<evidence type="ECO:0000256" key="1">
    <source>
        <dbReference type="SAM" id="MobiDB-lite"/>
    </source>
</evidence>
<evidence type="ECO:0000256" key="2">
    <source>
        <dbReference type="SAM" id="Phobius"/>
    </source>
</evidence>
<feature type="transmembrane region" description="Helical" evidence="2">
    <location>
        <begin position="72"/>
        <end position="95"/>
    </location>
</feature>
<protein>
    <submittedName>
        <fullName evidence="3">Uncharacterized protein</fullName>
    </submittedName>
</protein>